<organism evidence="1 2">
    <name type="scientific">Aspergillus melleus</name>
    <dbReference type="NCBI Taxonomy" id="138277"/>
    <lineage>
        <taxon>Eukaryota</taxon>
        <taxon>Fungi</taxon>
        <taxon>Dikarya</taxon>
        <taxon>Ascomycota</taxon>
        <taxon>Pezizomycotina</taxon>
        <taxon>Eurotiomycetes</taxon>
        <taxon>Eurotiomycetidae</taxon>
        <taxon>Eurotiales</taxon>
        <taxon>Aspergillaceae</taxon>
        <taxon>Aspergillus</taxon>
        <taxon>Aspergillus subgen. Circumdati</taxon>
    </lineage>
</organism>
<dbReference type="Proteomes" id="UP001177260">
    <property type="component" value="Unassembled WGS sequence"/>
</dbReference>
<evidence type="ECO:0000313" key="1">
    <source>
        <dbReference type="EMBL" id="KAK1138756.1"/>
    </source>
</evidence>
<accession>A0ACC3AMR5</accession>
<evidence type="ECO:0000313" key="2">
    <source>
        <dbReference type="Proteomes" id="UP001177260"/>
    </source>
</evidence>
<comment type="caution">
    <text evidence="1">The sequence shown here is derived from an EMBL/GenBank/DDBJ whole genome shotgun (WGS) entry which is preliminary data.</text>
</comment>
<name>A0ACC3AMR5_9EURO</name>
<keyword evidence="1" id="KW-0808">Transferase</keyword>
<keyword evidence="2" id="KW-1185">Reference proteome</keyword>
<reference evidence="1 2" key="1">
    <citation type="journal article" date="2023" name="ACS Omega">
        <title>Identification of the Neoaspergillic Acid Biosynthesis Gene Cluster by Establishing an In Vitro CRISPR-Ribonucleoprotein Genetic System in Aspergillus melleus.</title>
        <authorList>
            <person name="Yuan B."/>
            <person name="Grau M.F."/>
            <person name="Murata R.M."/>
            <person name="Torok T."/>
            <person name="Venkateswaran K."/>
            <person name="Stajich J.E."/>
            <person name="Wang C.C.C."/>
        </authorList>
    </citation>
    <scope>NUCLEOTIDE SEQUENCE [LARGE SCALE GENOMIC DNA]</scope>
    <source>
        <strain evidence="1 2">IMV 1140</strain>
    </source>
</reference>
<gene>
    <name evidence="1" type="primary">FMT1</name>
    <name evidence="1" type="ORF">N8T08_002021</name>
</gene>
<dbReference type="EC" id="2.1.2.9" evidence="1"/>
<sequence length="431" mass="47536">MRFGLDLTIAAHAMFLLRGPGALCFRRHNGVSIRNLAPRFLTTKSYAPLRILFCGSDDFSIASLKALHEEHVNRPDRIASIEVACRPGKRFGRGLKKIREVPVKAAAEQLSLPIHEIDTFKGWKLPMSHGDPINLIVAVSFGLFVPPRLLNEARYGGLNVHPSLLPEYISLPFSPKFSPSLTVRNYSFRGPAPLHHTLLAGRTRTGVTLQTLDPVAFDHGVILDQTPSPGLEIPEDCTVPKLLDIVTPKAANILVDGIRKGLFVQPLQDVGWRQSGTDEPLLHAGKIQPEDRHIDWANWTWAEISRRNRVVGPLWSNALVASGDSTGVQSFQQRRVIFTEIEKAEPTSDPRTFGAVPGTPFVDGISPFEPRQGKGLYVSTQDGSLLRVHQMKVEGEPNADAFTAALKARMVGDRTFSSGASQYTSFHESLR</sequence>
<protein>
    <submittedName>
        <fullName evidence="1">Methionyl-tRNA formyltransferase</fullName>
        <ecNumber evidence="1">2.1.2.9</ecNumber>
    </submittedName>
</protein>
<dbReference type="EMBL" id="JAOPJF010000131">
    <property type="protein sequence ID" value="KAK1138756.1"/>
    <property type="molecule type" value="Genomic_DNA"/>
</dbReference>
<proteinExistence type="predicted"/>